<evidence type="ECO:0000313" key="2">
    <source>
        <dbReference type="EnsemblMetazoa" id="AMEC002541-PA"/>
    </source>
</evidence>
<evidence type="ECO:0000313" key="3">
    <source>
        <dbReference type="Proteomes" id="UP000075902"/>
    </source>
</evidence>
<feature type="region of interest" description="Disordered" evidence="1">
    <location>
        <begin position="99"/>
        <end position="125"/>
    </location>
</feature>
<protein>
    <submittedName>
        <fullName evidence="2">Uncharacterized protein</fullName>
    </submittedName>
</protein>
<organism evidence="2 3">
    <name type="scientific">Anopheles melas</name>
    <dbReference type="NCBI Taxonomy" id="34690"/>
    <lineage>
        <taxon>Eukaryota</taxon>
        <taxon>Metazoa</taxon>
        <taxon>Ecdysozoa</taxon>
        <taxon>Arthropoda</taxon>
        <taxon>Hexapoda</taxon>
        <taxon>Insecta</taxon>
        <taxon>Pterygota</taxon>
        <taxon>Neoptera</taxon>
        <taxon>Endopterygota</taxon>
        <taxon>Diptera</taxon>
        <taxon>Nematocera</taxon>
        <taxon>Culicoidea</taxon>
        <taxon>Culicidae</taxon>
        <taxon>Anophelinae</taxon>
        <taxon>Anopheles</taxon>
    </lineage>
</organism>
<keyword evidence="3" id="KW-1185">Reference proteome</keyword>
<name>A0A182THS9_9DIPT</name>
<evidence type="ECO:0000256" key="1">
    <source>
        <dbReference type="SAM" id="MobiDB-lite"/>
    </source>
</evidence>
<dbReference type="Proteomes" id="UP000075902">
    <property type="component" value="Unassembled WGS sequence"/>
</dbReference>
<dbReference type="VEuPathDB" id="VectorBase:AMEC002541"/>
<reference evidence="2" key="2">
    <citation type="submission" date="2020-05" db="UniProtKB">
        <authorList>
            <consortium name="EnsemblMetazoa"/>
        </authorList>
    </citation>
    <scope>IDENTIFICATION</scope>
    <source>
        <strain evidence="2">CM1001059</strain>
    </source>
</reference>
<dbReference type="EnsemblMetazoa" id="AMEC002541-RA">
    <property type="protein sequence ID" value="AMEC002541-PA"/>
    <property type="gene ID" value="AMEC002541"/>
</dbReference>
<sequence>MGQVRSWLCRKRVVSRLLLLPPPPPQPPPLLSPSSRKLFGVLVTILQWYFLENFDSTYLRKFSFGLMERRLKRLRWNLGLRADEIDSLLGEGEQLPAIRLQSDGEPLTGEQPSSRRPDGLSSPKFSSRRTDWLVRLLLRRVCVPSNPKLDQADVPVGSMPPLPPFPAPPFAATVILFTLRRAVLSSGDGLVSCMMFLLPPVGRPASPPVAAAAAVVVVVSSSKKSLSPGEQGTHWMLGSFASLRTRLFSCSIACHFIRHSRLWLFMICLGRAEM</sequence>
<dbReference type="AlphaFoldDB" id="A0A182THS9"/>
<accession>A0A182THS9</accession>
<proteinExistence type="predicted"/>
<reference evidence="3" key="1">
    <citation type="submission" date="2014-01" db="EMBL/GenBank/DDBJ databases">
        <title>The Genome Sequence of Anopheles melas CM1001059_A (V2).</title>
        <authorList>
            <consortium name="The Broad Institute Genomics Platform"/>
            <person name="Neafsey D.E."/>
            <person name="Besansky N."/>
            <person name="Howell P."/>
            <person name="Walton C."/>
            <person name="Young S.K."/>
            <person name="Zeng Q."/>
            <person name="Gargeya S."/>
            <person name="Fitzgerald M."/>
            <person name="Haas B."/>
            <person name="Abouelleil A."/>
            <person name="Allen A.W."/>
            <person name="Alvarado L."/>
            <person name="Arachchi H.M."/>
            <person name="Berlin A.M."/>
            <person name="Chapman S.B."/>
            <person name="Gainer-Dewar J."/>
            <person name="Goldberg J."/>
            <person name="Griggs A."/>
            <person name="Gujja S."/>
            <person name="Hansen M."/>
            <person name="Howarth C."/>
            <person name="Imamovic A."/>
            <person name="Ireland A."/>
            <person name="Larimer J."/>
            <person name="McCowan C."/>
            <person name="Murphy C."/>
            <person name="Pearson M."/>
            <person name="Poon T.W."/>
            <person name="Priest M."/>
            <person name="Roberts A."/>
            <person name="Saif S."/>
            <person name="Shea T."/>
            <person name="Sisk P."/>
            <person name="Sykes S."/>
            <person name="Wortman J."/>
            <person name="Nusbaum C."/>
            <person name="Birren B."/>
        </authorList>
    </citation>
    <scope>NUCLEOTIDE SEQUENCE [LARGE SCALE GENOMIC DNA]</scope>
    <source>
        <strain evidence="3">CM1001059</strain>
    </source>
</reference>